<dbReference type="Pfam" id="PF00313">
    <property type="entry name" value="CSD"/>
    <property type="match status" value="1"/>
</dbReference>
<evidence type="ECO:0000313" key="4">
    <source>
        <dbReference type="EMBL" id="MDI5968913.1"/>
    </source>
</evidence>
<dbReference type="AlphaFoldDB" id="A0AA90GVL9"/>
<dbReference type="SMART" id="SM00357">
    <property type="entry name" value="CSP"/>
    <property type="match status" value="1"/>
</dbReference>
<dbReference type="CDD" id="cd04458">
    <property type="entry name" value="CSP_CDS"/>
    <property type="match status" value="1"/>
</dbReference>
<dbReference type="EMBL" id="JABXJJ020000006">
    <property type="protein sequence ID" value="MDI5968913.1"/>
    <property type="molecule type" value="Genomic_DNA"/>
</dbReference>
<accession>A0AA90GVL9</accession>
<evidence type="ECO:0000256" key="1">
    <source>
        <dbReference type="SAM" id="MobiDB-lite"/>
    </source>
</evidence>
<dbReference type="Gene3D" id="2.40.50.140">
    <property type="entry name" value="Nucleic acid-binding proteins"/>
    <property type="match status" value="1"/>
</dbReference>
<proteinExistence type="predicted"/>
<name>A0AA90GVL9_9ACTN</name>
<dbReference type="PANTHER" id="PTHR11544">
    <property type="entry name" value="COLD SHOCK DOMAIN CONTAINING PROTEINS"/>
    <property type="match status" value="1"/>
</dbReference>
<comment type="caution">
    <text evidence="4">The sequence shown here is derived from an EMBL/GenBank/DDBJ whole genome shotgun (WGS) entry which is preliminary data.</text>
</comment>
<evidence type="ECO:0000313" key="3">
    <source>
        <dbReference type="EMBL" id="MDI5965481.1"/>
    </source>
</evidence>
<dbReference type="PROSITE" id="PS51857">
    <property type="entry name" value="CSD_2"/>
    <property type="match status" value="1"/>
</dbReference>
<dbReference type="EMBL" id="JAAGKO020000036">
    <property type="protein sequence ID" value="MDI5965481.1"/>
    <property type="molecule type" value="Genomic_DNA"/>
</dbReference>
<gene>
    <name evidence="3" type="ORF">POF43_022610</name>
    <name evidence="4" type="ORF">POF50_006070</name>
</gene>
<feature type="domain" description="CSD" evidence="2">
    <location>
        <begin position="2"/>
        <end position="66"/>
    </location>
</feature>
<evidence type="ECO:0000259" key="2">
    <source>
        <dbReference type="PROSITE" id="PS51857"/>
    </source>
</evidence>
<dbReference type="InterPro" id="IPR002059">
    <property type="entry name" value="CSP_DNA-bd"/>
</dbReference>
<dbReference type="GO" id="GO:0003676">
    <property type="term" value="F:nucleic acid binding"/>
    <property type="evidence" value="ECO:0007669"/>
    <property type="project" value="InterPro"/>
</dbReference>
<dbReference type="InterPro" id="IPR050181">
    <property type="entry name" value="Cold_shock_domain"/>
</dbReference>
<organism evidence="4">
    <name type="scientific">Streptantibioticus silvisoli</name>
    <dbReference type="NCBI Taxonomy" id="2705255"/>
    <lineage>
        <taxon>Bacteria</taxon>
        <taxon>Bacillati</taxon>
        <taxon>Actinomycetota</taxon>
        <taxon>Actinomycetes</taxon>
        <taxon>Kitasatosporales</taxon>
        <taxon>Streptomycetaceae</taxon>
        <taxon>Streptantibioticus</taxon>
    </lineage>
</organism>
<dbReference type="Proteomes" id="UP001156398">
    <property type="component" value="Unassembled WGS sequence"/>
</dbReference>
<dbReference type="InterPro" id="IPR012340">
    <property type="entry name" value="NA-bd_OB-fold"/>
</dbReference>
<dbReference type="PRINTS" id="PR00050">
    <property type="entry name" value="COLDSHOCK"/>
</dbReference>
<keyword evidence="5" id="KW-1185">Reference proteome</keyword>
<protein>
    <submittedName>
        <fullName evidence="4">Cold shock domain-containing protein</fullName>
    </submittedName>
</protein>
<dbReference type="InterPro" id="IPR011129">
    <property type="entry name" value="CSD"/>
</dbReference>
<dbReference type="RefSeq" id="WP_271313536.1">
    <property type="nucleotide sequence ID" value="NZ_JAAGKO020000036.1"/>
</dbReference>
<dbReference type="SUPFAM" id="SSF50249">
    <property type="entry name" value="Nucleic acid-binding proteins"/>
    <property type="match status" value="1"/>
</dbReference>
<sequence length="151" mass="16361">MQNTGKILRFDETRGYGFIAPENGDEDVFVHANDLLEEKYLYRAGRAVEFFVESGEKGPKASEVRLIRTSTASSPFSTPVASIGSAVPAPEPAERSEPVDGALCDVLSAAELSAELTEVLLAADETLTARQIKQVRSCFLALARSHSWTDV</sequence>
<evidence type="ECO:0000313" key="5">
    <source>
        <dbReference type="Proteomes" id="UP001156398"/>
    </source>
</evidence>
<feature type="region of interest" description="Disordered" evidence="1">
    <location>
        <begin position="73"/>
        <end position="96"/>
    </location>
</feature>
<reference evidence="4 5" key="1">
    <citation type="submission" date="2023-05" db="EMBL/GenBank/DDBJ databases">
        <title>Streptantibioticus silvisoli sp. nov., acidotolerant actinomycetes 1 from pine litter.</title>
        <authorList>
            <person name="Swiecimska M."/>
            <person name="Golinska P."/>
            <person name="Sangal V."/>
            <person name="Wachnowicz B."/>
            <person name="Goodfellow M."/>
        </authorList>
    </citation>
    <scope>NUCLEOTIDE SEQUENCE</scope>
    <source>
        <strain evidence="4">SL13</strain>
        <strain evidence="3 5">SL54</strain>
    </source>
</reference>